<dbReference type="eggNOG" id="COG1215">
    <property type="taxonomic scope" value="Bacteria"/>
</dbReference>
<dbReference type="SUPFAM" id="SSF53448">
    <property type="entry name" value="Nucleotide-diphospho-sugar transferases"/>
    <property type="match status" value="1"/>
</dbReference>
<dbReference type="PANTHER" id="PTHR43867:SF2">
    <property type="entry name" value="CELLULOSE SYNTHASE CATALYTIC SUBUNIT A [UDP-FORMING]"/>
    <property type="match status" value="1"/>
</dbReference>
<dbReference type="InterPro" id="IPR029044">
    <property type="entry name" value="Nucleotide-diphossugar_trans"/>
</dbReference>
<gene>
    <name evidence="8" type="ordered locus">syc1052_c</name>
</gene>
<dbReference type="AlphaFoldDB" id="A0A0H3K200"/>
<evidence type="ECO:0000256" key="1">
    <source>
        <dbReference type="ARBA" id="ARBA00004141"/>
    </source>
</evidence>
<evidence type="ECO:0000256" key="4">
    <source>
        <dbReference type="ARBA" id="ARBA00022692"/>
    </source>
</evidence>
<evidence type="ECO:0000256" key="6">
    <source>
        <dbReference type="ARBA" id="ARBA00023136"/>
    </source>
</evidence>
<dbReference type="Gene3D" id="3.90.550.10">
    <property type="entry name" value="Spore Coat Polysaccharide Biosynthesis Protein SpsA, Chain A"/>
    <property type="match status" value="1"/>
</dbReference>
<evidence type="ECO:0000256" key="7">
    <source>
        <dbReference type="SAM" id="Phobius"/>
    </source>
</evidence>
<keyword evidence="6 7" id="KW-0472">Membrane</keyword>
<evidence type="ECO:0000313" key="9">
    <source>
        <dbReference type="Proteomes" id="UP000001175"/>
    </source>
</evidence>
<evidence type="ECO:0000256" key="2">
    <source>
        <dbReference type="ARBA" id="ARBA00022676"/>
    </source>
</evidence>
<keyword evidence="5 7" id="KW-1133">Transmembrane helix</keyword>
<evidence type="ECO:0000256" key="5">
    <source>
        <dbReference type="ARBA" id="ARBA00022989"/>
    </source>
</evidence>
<dbReference type="InterPro" id="IPR050321">
    <property type="entry name" value="Glycosyltr_2/OpgH_subfam"/>
</dbReference>
<feature type="transmembrane region" description="Helical" evidence="7">
    <location>
        <begin position="142"/>
        <end position="164"/>
    </location>
</feature>
<feature type="transmembrane region" description="Helical" evidence="7">
    <location>
        <begin position="539"/>
        <end position="561"/>
    </location>
</feature>
<proteinExistence type="predicted"/>
<dbReference type="Proteomes" id="UP000001175">
    <property type="component" value="Chromosome"/>
</dbReference>
<dbReference type="GO" id="GO:0006011">
    <property type="term" value="P:UDP-alpha-D-glucose metabolic process"/>
    <property type="evidence" value="ECO:0007669"/>
    <property type="project" value="InterPro"/>
</dbReference>
<keyword evidence="2" id="KW-0328">Glycosyltransferase</keyword>
<accession>A0A0H3K200</accession>
<dbReference type="EMBL" id="AP008231">
    <property type="protein sequence ID" value="BAD79242.1"/>
    <property type="molecule type" value="Genomic_DNA"/>
</dbReference>
<dbReference type="GO" id="GO:0016759">
    <property type="term" value="F:cellulose synthase activity"/>
    <property type="evidence" value="ECO:0007669"/>
    <property type="project" value="InterPro"/>
</dbReference>
<protein>
    <submittedName>
        <fullName evidence="8">UDP-glucose-beta-D-glucan glucosyltransferase</fullName>
    </submittedName>
</protein>
<feature type="transmembrane region" description="Helical" evidence="7">
    <location>
        <begin position="581"/>
        <end position="603"/>
    </location>
</feature>
<feature type="transmembrane region" description="Helical" evidence="7">
    <location>
        <begin position="471"/>
        <end position="489"/>
    </location>
</feature>
<feature type="transmembrane region" description="Helical" evidence="7">
    <location>
        <begin position="27"/>
        <end position="48"/>
    </location>
</feature>
<dbReference type="GO" id="GO:0035438">
    <property type="term" value="F:cyclic-di-GMP binding"/>
    <property type="evidence" value="ECO:0007669"/>
    <property type="project" value="InterPro"/>
</dbReference>
<dbReference type="PANTHER" id="PTHR43867">
    <property type="entry name" value="CELLULOSE SYNTHASE CATALYTIC SUBUNIT A [UDP-FORMING]"/>
    <property type="match status" value="1"/>
</dbReference>
<reference evidence="8 9" key="1">
    <citation type="journal article" date="2007" name="Photosyn. Res.">
        <title>Complete nucleotide sequence of the freshwater unicellular cyanobacterium Synechococcus elongatus PCC 6301 chromosome: gene content and organization.</title>
        <authorList>
            <person name="Sugita C."/>
            <person name="Ogata K."/>
            <person name="Shikata M."/>
            <person name="Jikuya H."/>
            <person name="Takano J."/>
            <person name="Furumichi M."/>
            <person name="Kanehisa M."/>
            <person name="Omata T."/>
            <person name="Sugiura M."/>
            <person name="Sugita M."/>
        </authorList>
    </citation>
    <scope>NUCLEOTIDE SEQUENCE [LARGE SCALE GENOMIC DNA]</scope>
    <source>
        <strain evidence="9">ATCC 27144 / PCC 6301 / SAUG 1402/1</strain>
    </source>
</reference>
<keyword evidence="3 8" id="KW-0808">Transferase</keyword>
<dbReference type="CDD" id="cd06421">
    <property type="entry name" value="CESA_CelA_like"/>
    <property type="match status" value="1"/>
</dbReference>
<name>A0A0H3K200_SYNP6</name>
<dbReference type="PRINTS" id="PR01439">
    <property type="entry name" value="CELLSNTHASEA"/>
</dbReference>
<evidence type="ECO:0000256" key="3">
    <source>
        <dbReference type="ARBA" id="ARBA00022679"/>
    </source>
</evidence>
<keyword evidence="4 7" id="KW-0812">Transmembrane</keyword>
<dbReference type="GO" id="GO:0005886">
    <property type="term" value="C:plasma membrane"/>
    <property type="evidence" value="ECO:0007669"/>
    <property type="project" value="TreeGrafter"/>
</dbReference>
<feature type="transmembrane region" description="Helical" evidence="7">
    <location>
        <begin position="501"/>
        <end position="519"/>
    </location>
</feature>
<dbReference type="InterPro" id="IPR003919">
    <property type="entry name" value="Cell_synth_A"/>
</dbReference>
<dbReference type="Pfam" id="PF13641">
    <property type="entry name" value="Glyco_tranf_2_3"/>
    <property type="match status" value="1"/>
</dbReference>
<sequence length="749" mass="84656">MTRPISRQQSLPTLAALRHWFSHNRQLPTFFTLGGLLVLLSLQMAWVLGEPRTNQFFQTIDRWQQRPPLWLQTPMEGLWAWSWPCLLLVCLWVITRLWTRPSFWPRIVVVGILALLTVRYLLWRSLSTLNVSTPLNGGLSLILYGMELLLLVTGLIQLLLSVAARDRQAQADQYAVAVQQGQYQPHVDILVPTYNEPVGLLRRTLVGCLTLDYAAKTVHVLDDGDRPEVAALARQLGCRYQARRDRQGAKAGNLNYALPNCRGELVAVFDADFIPRQSFLARTVGFFQDGRIGLVQTPQSFYNPDPIAYNLDLAEQIPPEDEIFYRHVQPMRDGVGSVVCVGTSFVVRRQALDAIGGFVTESLSEDYFTGIRIAAAGYQLVYLNEKLSQGLAPESLAAYAKQRLRWARGTLQAFFIQANPLTVPGLNPLQRLGHLEGLLHWFSSLPRILFLVMPLGYGVGIMPLRATGPELLYFLLPIYLGHLTVFNWLNRRSRSALLSEIYSLVLAVPLAITSLQALVQPFRCQFAVTPKGLRQDRFFFNWALAWPLLILFAATWLSLALNVRQLWVLSQQADQTQMRGLALGLWWSGYNLVLLAVALLALWDAPRDGREAMIARPLALELQTDSGHVLTLRSQAQSEMVIRLEGNWVLPEGSLTLTRLGDQTLSVPVQHCDRDTQGTWLWLAPQPIDQNRLIKTIYCYGSEDHRPESPGERRSLLLILKTLLRPPILRSRQRPAQLGRLLVEVPQRS</sequence>
<feature type="transmembrane region" description="Helical" evidence="7">
    <location>
        <begin position="438"/>
        <end position="459"/>
    </location>
</feature>
<comment type="subcellular location">
    <subcellularLocation>
        <location evidence="1">Membrane</location>
        <topology evidence="1">Multi-pass membrane protein</topology>
    </subcellularLocation>
</comment>
<dbReference type="SMR" id="A0A0H3K200"/>
<dbReference type="KEGG" id="syc:syc1052_c"/>
<feature type="transmembrane region" description="Helical" evidence="7">
    <location>
        <begin position="103"/>
        <end position="122"/>
    </location>
</feature>
<organism evidence="8 9">
    <name type="scientific">Synechococcus sp. (strain ATCC 27144 / PCC 6301 / SAUG 1402/1)</name>
    <name type="common">Anacystis nidulans</name>
    <dbReference type="NCBI Taxonomy" id="269084"/>
    <lineage>
        <taxon>Bacteria</taxon>
        <taxon>Bacillati</taxon>
        <taxon>Cyanobacteriota</taxon>
        <taxon>Cyanophyceae</taxon>
        <taxon>Synechococcales</taxon>
        <taxon>Synechococcaceae</taxon>
        <taxon>Synechococcus</taxon>
    </lineage>
</organism>
<feature type="transmembrane region" description="Helical" evidence="7">
    <location>
        <begin position="78"/>
        <end position="98"/>
    </location>
</feature>
<evidence type="ECO:0000313" key="8">
    <source>
        <dbReference type="EMBL" id="BAD79242.1"/>
    </source>
</evidence>